<feature type="compositionally biased region" description="Polar residues" evidence="1">
    <location>
        <begin position="780"/>
        <end position="800"/>
    </location>
</feature>
<feature type="region of interest" description="Disordered" evidence="1">
    <location>
        <begin position="164"/>
        <end position="227"/>
    </location>
</feature>
<dbReference type="Proteomes" id="UP001182556">
    <property type="component" value="Unassembled WGS sequence"/>
</dbReference>
<accession>A0AAD9L6E2</accession>
<evidence type="ECO:0000256" key="1">
    <source>
        <dbReference type="SAM" id="MobiDB-lite"/>
    </source>
</evidence>
<feature type="compositionally biased region" description="Basic and acidic residues" evidence="1">
    <location>
        <begin position="730"/>
        <end position="745"/>
    </location>
</feature>
<feature type="compositionally biased region" description="Acidic residues" evidence="1">
    <location>
        <begin position="206"/>
        <end position="227"/>
    </location>
</feature>
<feature type="compositionally biased region" description="Polar residues" evidence="1">
    <location>
        <begin position="839"/>
        <end position="849"/>
    </location>
</feature>
<keyword evidence="3" id="KW-1185">Reference proteome</keyword>
<feature type="region of interest" description="Disordered" evidence="1">
    <location>
        <begin position="725"/>
        <end position="745"/>
    </location>
</feature>
<name>A0AAD9L6E2_PAPLA</name>
<feature type="compositionally biased region" description="Basic and acidic residues" evidence="1">
    <location>
        <begin position="190"/>
        <end position="200"/>
    </location>
</feature>
<gene>
    <name evidence="2" type="ORF">DB88DRAFT_510875</name>
</gene>
<dbReference type="GO" id="GO:0005797">
    <property type="term" value="C:Golgi medial cisterna"/>
    <property type="evidence" value="ECO:0007669"/>
    <property type="project" value="TreeGrafter"/>
</dbReference>
<feature type="region of interest" description="Disordered" evidence="1">
    <location>
        <begin position="239"/>
        <end position="261"/>
    </location>
</feature>
<organism evidence="2 3">
    <name type="scientific">Papiliotrema laurentii</name>
    <name type="common">Cryptococcus laurentii</name>
    <dbReference type="NCBI Taxonomy" id="5418"/>
    <lineage>
        <taxon>Eukaryota</taxon>
        <taxon>Fungi</taxon>
        <taxon>Dikarya</taxon>
        <taxon>Basidiomycota</taxon>
        <taxon>Agaricomycotina</taxon>
        <taxon>Tremellomycetes</taxon>
        <taxon>Tremellales</taxon>
        <taxon>Rhynchogastremaceae</taxon>
        <taxon>Papiliotrema</taxon>
    </lineage>
</organism>
<evidence type="ECO:0000313" key="3">
    <source>
        <dbReference type="Proteomes" id="UP001182556"/>
    </source>
</evidence>
<reference evidence="2" key="1">
    <citation type="submission" date="2023-02" db="EMBL/GenBank/DDBJ databases">
        <title>Identification and recombinant expression of a fungal hydrolase from Papiliotrema laurentii that hydrolyzes apple cutin and clears colloidal polyester polyurethane.</title>
        <authorList>
            <consortium name="DOE Joint Genome Institute"/>
            <person name="Roman V.A."/>
            <person name="Bojanowski C."/>
            <person name="Crable B.R."/>
            <person name="Wagner D.N."/>
            <person name="Hung C.S."/>
            <person name="Nadeau L.J."/>
            <person name="Schratz L."/>
            <person name="Haridas S."/>
            <person name="Pangilinan J."/>
            <person name="Lipzen A."/>
            <person name="Na H."/>
            <person name="Yan M."/>
            <person name="Ng V."/>
            <person name="Grigoriev I.V."/>
            <person name="Spatafora J.W."/>
            <person name="Barlow D."/>
            <person name="Biffinger J."/>
            <person name="Kelley-Loughnane N."/>
            <person name="Varaljay V.A."/>
            <person name="Crookes-Goodson W.J."/>
        </authorList>
    </citation>
    <scope>NUCLEOTIDE SEQUENCE</scope>
    <source>
        <strain evidence="2">5307AH</strain>
    </source>
</reference>
<comment type="caution">
    <text evidence="2">The sequence shown here is derived from an EMBL/GenBank/DDBJ whole genome shotgun (WGS) entry which is preliminary data.</text>
</comment>
<dbReference type="GO" id="GO:0000138">
    <property type="term" value="C:Golgi trans cisterna"/>
    <property type="evidence" value="ECO:0007669"/>
    <property type="project" value="TreeGrafter"/>
</dbReference>
<dbReference type="PANTHER" id="PTHR21575">
    <property type="entry name" value="PROTEIN HID1"/>
    <property type="match status" value="1"/>
</dbReference>
<dbReference type="EMBL" id="JAODAN010000005">
    <property type="protein sequence ID" value="KAK1924517.1"/>
    <property type="molecule type" value="Genomic_DNA"/>
</dbReference>
<dbReference type="GO" id="GO:0016020">
    <property type="term" value="C:membrane"/>
    <property type="evidence" value="ECO:0007669"/>
    <property type="project" value="TreeGrafter"/>
</dbReference>
<feature type="compositionally biased region" description="Basic and acidic residues" evidence="1">
    <location>
        <begin position="770"/>
        <end position="779"/>
    </location>
</feature>
<proteinExistence type="predicted"/>
<dbReference type="InterPro" id="IPR026705">
    <property type="entry name" value="Hid-1/Ecm30"/>
</dbReference>
<sequence>MFKNLPALPTFKSLPQAIGLPFLSTQEDAQLKFKSGESGIKRLYSEQVIALSDVEYWSQYYHVFSSANDVYSLISAQDVRQALQNNPANLYHLILSLSHHLFTLLPSDLFPSTSSLTYTAQDTTKEALNCLRVLGRLLVVIYENDAERREAGMSAGQEQSFAERYLWNREPPPPVDVTREEGQGGGMGQADRHVDDRVDEAGQFEIGDDDEEEEAVNDEEDGDGDEEDEIDAGVRAFKATLGNPPAPSQSRPSDPGASDKIEDPLSQAAEEREKQDQGETTTPNLAQVPCLVDRLFSCTIDLLFCAGFTVPENVRGTDKSGEKINYVIWEKGVGSTVSIGSSAELDRNKTEVLRFLLVLLSTTIYTPPHALPITLNIPLQNLTHSLERRLVLSLLCSLLNTSLAPSKSAGGLGGVAGQLPYNHLISKSAEERRTFVRGCLMVLLVALDYKAPLADMGQEMGEGREENAFRYFISKLHRKEDFAFVLNGITGILQEHLAVQNGYLPGSKRPVPYILETFMLLWRIVDLNKRFRAYLFDSGRAPDIIGYILVISLEHKDDPAHHGLLRLLSYLLQTLSADQAFANALNQTLRTSVPAKWAVTGSLADFMISIYSIATTPGLNPLFPALTISIANAAPYLQNVGVQASTRLLQLFKAFSAPNFLLADEGHPRLVYYLLETFNSVLYHQLNENPNLVYAILRSHQDFQTLATFTLVGGLREIQRRKALRTATAEADRKDDARAGIRRTESELDMLAEKAALLGREFSPDDEEHEQTPRVESKSTTDGQSTVMPLSTPGDLTSSDPLARNTRPSPSAEVNDPMGAKTTSPAPMSEKARGKMRAQSISSVRTQQTVEDGLPDEEIMKVAEAGVGPNGYVPTQEWVSSWQKGLPLDPVLVAISELLPRIQDSQSRTAPNPSSKVLNLIKSASLTDVLPPTPPIVPRRFQWSNASEVWLTSLLWGDIYVAGLTSVGIWRDTTVKLFGVRQAVDKSRGAQMGRVLKRWGVV</sequence>
<evidence type="ECO:0000313" key="2">
    <source>
        <dbReference type="EMBL" id="KAK1924517.1"/>
    </source>
</evidence>
<feature type="region of interest" description="Disordered" evidence="1">
    <location>
        <begin position="759"/>
        <end position="849"/>
    </location>
</feature>
<protein>
    <submittedName>
        <fullName evidence="2">High-temperature-induced dauer-formation protein-domain-containing protein</fullName>
    </submittedName>
</protein>
<dbReference type="AlphaFoldDB" id="A0AAD9L6E2"/>
<dbReference type="PANTHER" id="PTHR21575:SF12">
    <property type="entry name" value="PROTEIN HID1"/>
    <property type="match status" value="1"/>
</dbReference>
<dbReference type="Pfam" id="PF12722">
    <property type="entry name" value="Hid1"/>
    <property type="match status" value="2"/>
</dbReference>